<feature type="transmembrane region" description="Helical" evidence="1">
    <location>
        <begin position="79"/>
        <end position="98"/>
    </location>
</feature>
<dbReference type="RefSeq" id="WP_345110173.1">
    <property type="nucleotide sequence ID" value="NZ_BAABDH010000015.1"/>
</dbReference>
<dbReference type="Pfam" id="PF04892">
    <property type="entry name" value="VanZ"/>
    <property type="match status" value="1"/>
</dbReference>
<name>A0ABP7MKC0_9BACT</name>
<evidence type="ECO:0000256" key="1">
    <source>
        <dbReference type="SAM" id="Phobius"/>
    </source>
</evidence>
<feature type="transmembrane region" description="Helical" evidence="1">
    <location>
        <begin position="110"/>
        <end position="130"/>
    </location>
</feature>
<evidence type="ECO:0000313" key="4">
    <source>
        <dbReference type="Proteomes" id="UP001499909"/>
    </source>
</evidence>
<sequence length="135" mass="15095">MLPTAPPSFRRRPLVALPLTWAALVLVLTLTPAQDMPAVPPWELISFDTAAHAFVFFVLAGLSYFSARRQQRWPGLRQHAFSLMLGGGILFGTLIEGLQMTMHLGRHGEWSDVIGDALGTLLGLLSMWAVRRWWE</sequence>
<dbReference type="EMBL" id="BAABDH010000015">
    <property type="protein sequence ID" value="GAA3923451.1"/>
    <property type="molecule type" value="Genomic_DNA"/>
</dbReference>
<keyword evidence="1" id="KW-0812">Transmembrane</keyword>
<organism evidence="3 4">
    <name type="scientific">Hymenobacter algoricola</name>
    <dbReference type="NCBI Taxonomy" id="486267"/>
    <lineage>
        <taxon>Bacteria</taxon>
        <taxon>Pseudomonadati</taxon>
        <taxon>Bacteroidota</taxon>
        <taxon>Cytophagia</taxon>
        <taxon>Cytophagales</taxon>
        <taxon>Hymenobacteraceae</taxon>
        <taxon>Hymenobacter</taxon>
    </lineage>
</organism>
<evidence type="ECO:0000313" key="3">
    <source>
        <dbReference type="EMBL" id="GAA3923451.1"/>
    </source>
</evidence>
<dbReference type="PANTHER" id="PTHR28008">
    <property type="entry name" value="DOMAIN PROTEIN, PUTATIVE (AFU_ORTHOLOGUE AFUA_3G10980)-RELATED"/>
    <property type="match status" value="1"/>
</dbReference>
<proteinExistence type="predicted"/>
<keyword evidence="1" id="KW-1133">Transmembrane helix</keyword>
<comment type="caution">
    <text evidence="3">The sequence shown here is derived from an EMBL/GenBank/DDBJ whole genome shotgun (WGS) entry which is preliminary data.</text>
</comment>
<feature type="transmembrane region" description="Helical" evidence="1">
    <location>
        <begin position="49"/>
        <end position="67"/>
    </location>
</feature>
<dbReference type="NCBIfam" id="NF037970">
    <property type="entry name" value="vanZ_1"/>
    <property type="match status" value="1"/>
</dbReference>
<gene>
    <name evidence="3" type="ORF">GCM10022406_07070</name>
</gene>
<evidence type="ECO:0000259" key="2">
    <source>
        <dbReference type="Pfam" id="PF04892"/>
    </source>
</evidence>
<reference evidence="4" key="1">
    <citation type="journal article" date="2019" name="Int. J. Syst. Evol. Microbiol.">
        <title>The Global Catalogue of Microorganisms (GCM) 10K type strain sequencing project: providing services to taxonomists for standard genome sequencing and annotation.</title>
        <authorList>
            <consortium name="The Broad Institute Genomics Platform"/>
            <consortium name="The Broad Institute Genome Sequencing Center for Infectious Disease"/>
            <person name="Wu L."/>
            <person name="Ma J."/>
        </authorList>
    </citation>
    <scope>NUCLEOTIDE SEQUENCE [LARGE SCALE GENOMIC DNA]</scope>
    <source>
        <strain evidence="4">JCM 17214</strain>
    </source>
</reference>
<dbReference type="PANTHER" id="PTHR28008:SF1">
    <property type="entry name" value="DOMAIN PROTEIN, PUTATIVE (AFU_ORTHOLOGUE AFUA_3G10980)-RELATED"/>
    <property type="match status" value="1"/>
</dbReference>
<dbReference type="Proteomes" id="UP001499909">
    <property type="component" value="Unassembled WGS sequence"/>
</dbReference>
<feature type="domain" description="VanZ-like" evidence="2">
    <location>
        <begin position="42"/>
        <end position="128"/>
    </location>
</feature>
<accession>A0ABP7MKC0</accession>
<dbReference type="InterPro" id="IPR006976">
    <property type="entry name" value="VanZ-like"/>
</dbReference>
<protein>
    <recommendedName>
        <fullName evidence="2">VanZ-like domain-containing protein</fullName>
    </recommendedName>
</protein>
<keyword evidence="1" id="KW-0472">Membrane</keyword>
<keyword evidence="4" id="KW-1185">Reference proteome</keyword>